<evidence type="ECO:0000256" key="1">
    <source>
        <dbReference type="ARBA" id="ARBA00002860"/>
    </source>
</evidence>
<dbReference type="GO" id="GO:0016012">
    <property type="term" value="C:sarcoglycan complex"/>
    <property type="evidence" value="ECO:0007669"/>
    <property type="project" value="InterPro"/>
</dbReference>
<dbReference type="Pfam" id="PF04790">
    <property type="entry name" value="Sarcoglycan_1"/>
    <property type="match status" value="1"/>
</dbReference>
<keyword evidence="9" id="KW-0735">Signal-anchor</keyword>
<keyword evidence="7" id="KW-0963">Cytoplasm</keyword>
<keyword evidence="12" id="KW-1015">Disulfide bond</keyword>
<evidence type="ECO:0000256" key="8">
    <source>
        <dbReference type="ARBA" id="ARBA00022692"/>
    </source>
</evidence>
<evidence type="ECO:0000313" key="18">
    <source>
        <dbReference type="EnsemblMetazoa" id="CLYHEMP011680.1"/>
    </source>
</evidence>
<dbReference type="Proteomes" id="UP000594262">
    <property type="component" value="Unplaced"/>
</dbReference>
<evidence type="ECO:0000256" key="13">
    <source>
        <dbReference type="ARBA" id="ARBA00023180"/>
    </source>
</evidence>
<keyword evidence="19" id="KW-1185">Reference proteome</keyword>
<dbReference type="InterPro" id="IPR027659">
    <property type="entry name" value="Sgcb"/>
</dbReference>
<evidence type="ECO:0000256" key="17">
    <source>
        <dbReference type="SAM" id="Phobius"/>
    </source>
</evidence>
<dbReference type="GO" id="GO:0007517">
    <property type="term" value="P:muscle organ development"/>
    <property type="evidence" value="ECO:0007669"/>
    <property type="project" value="InterPro"/>
</dbReference>
<keyword evidence="11 17" id="KW-0472">Membrane</keyword>
<name>A0A7M5VEE1_9CNID</name>
<evidence type="ECO:0000256" key="7">
    <source>
        <dbReference type="ARBA" id="ARBA00022490"/>
    </source>
</evidence>
<proteinExistence type="inferred from homology"/>
<dbReference type="GO" id="GO:0005856">
    <property type="term" value="C:cytoskeleton"/>
    <property type="evidence" value="ECO:0007669"/>
    <property type="project" value="UniProtKB-SubCell"/>
</dbReference>
<keyword evidence="14" id="KW-0206">Cytoskeleton</keyword>
<evidence type="ECO:0000256" key="3">
    <source>
        <dbReference type="ARBA" id="ARBA00004274"/>
    </source>
</evidence>
<evidence type="ECO:0000256" key="5">
    <source>
        <dbReference type="ARBA" id="ARBA00015329"/>
    </source>
</evidence>
<evidence type="ECO:0000256" key="14">
    <source>
        <dbReference type="ARBA" id="ARBA00023212"/>
    </source>
</evidence>
<evidence type="ECO:0000313" key="19">
    <source>
        <dbReference type="Proteomes" id="UP000594262"/>
    </source>
</evidence>
<evidence type="ECO:0000256" key="4">
    <source>
        <dbReference type="ARBA" id="ARBA00007574"/>
    </source>
</evidence>
<feature type="compositionally biased region" description="Basic and acidic residues" evidence="16">
    <location>
        <begin position="1"/>
        <end position="11"/>
    </location>
</feature>
<evidence type="ECO:0000256" key="6">
    <source>
        <dbReference type="ARBA" id="ARBA00022475"/>
    </source>
</evidence>
<dbReference type="PANTHER" id="PTHR21142">
    <property type="entry name" value="SARCOGLYCANS"/>
    <property type="match status" value="1"/>
</dbReference>
<keyword evidence="8 17" id="KW-0812">Transmembrane</keyword>
<dbReference type="PANTHER" id="PTHR21142:SF2">
    <property type="entry name" value="BETA-SARCOGLYCAN"/>
    <property type="match status" value="1"/>
</dbReference>
<evidence type="ECO:0000256" key="15">
    <source>
        <dbReference type="ARBA" id="ARBA00026041"/>
    </source>
</evidence>
<keyword evidence="6" id="KW-1003">Cell membrane</keyword>
<dbReference type="EnsemblMetazoa" id="CLYHEMT011680.1">
    <property type="protein sequence ID" value="CLYHEMP011680.1"/>
    <property type="gene ID" value="CLYHEMG011680"/>
</dbReference>
<reference evidence="18" key="1">
    <citation type="submission" date="2021-01" db="UniProtKB">
        <authorList>
            <consortium name="EnsemblMetazoa"/>
        </authorList>
    </citation>
    <scope>IDENTIFICATION</scope>
</reference>
<evidence type="ECO:0000256" key="2">
    <source>
        <dbReference type="ARBA" id="ARBA00004245"/>
    </source>
</evidence>
<feature type="transmembrane region" description="Helical" evidence="17">
    <location>
        <begin position="35"/>
        <end position="58"/>
    </location>
</feature>
<evidence type="ECO:0000256" key="11">
    <source>
        <dbReference type="ARBA" id="ARBA00023136"/>
    </source>
</evidence>
<comment type="similarity">
    <text evidence="4">Belongs to the sarcoglycan beta/delta/gamma/zeta family.</text>
</comment>
<evidence type="ECO:0000256" key="10">
    <source>
        <dbReference type="ARBA" id="ARBA00022989"/>
    </source>
</evidence>
<dbReference type="AlphaFoldDB" id="A0A7M5VEE1"/>
<accession>A0A7M5VEE1</accession>
<dbReference type="GeneID" id="136819278"/>
<evidence type="ECO:0000256" key="12">
    <source>
        <dbReference type="ARBA" id="ARBA00023157"/>
    </source>
</evidence>
<evidence type="ECO:0000256" key="16">
    <source>
        <dbReference type="SAM" id="MobiDB-lite"/>
    </source>
</evidence>
<dbReference type="GO" id="GO:0042383">
    <property type="term" value="C:sarcolemma"/>
    <property type="evidence" value="ECO:0007669"/>
    <property type="project" value="UniProtKB-SubCell"/>
</dbReference>
<comment type="subunit">
    <text evidence="15">Cross-link to form 2 major subcomplexes: one consisting of SGCB, SGCD and SGCG and the other consisting of SGCB and SGCD. The association between SGCB and SGCG is particularly strong while SGCA is loosely associated with the other sarcoglycans.</text>
</comment>
<comment type="subcellular location">
    <subcellularLocation>
        <location evidence="3">Cell membrane</location>
        <location evidence="3">Sarcolemma</location>
        <topology evidence="3">Single-pass type II membrane protein</topology>
    </subcellularLocation>
    <subcellularLocation>
        <location evidence="2">Cytoplasm</location>
        <location evidence="2">Cytoskeleton</location>
    </subcellularLocation>
</comment>
<dbReference type="RefSeq" id="XP_066931611.1">
    <property type="nucleotide sequence ID" value="XM_067075510.1"/>
</dbReference>
<evidence type="ECO:0000256" key="9">
    <source>
        <dbReference type="ARBA" id="ARBA00022968"/>
    </source>
</evidence>
<dbReference type="OrthoDB" id="5843723at2759"/>
<organism evidence="18 19">
    <name type="scientific">Clytia hemisphaerica</name>
    <dbReference type="NCBI Taxonomy" id="252671"/>
    <lineage>
        <taxon>Eukaryota</taxon>
        <taxon>Metazoa</taxon>
        <taxon>Cnidaria</taxon>
        <taxon>Hydrozoa</taxon>
        <taxon>Hydroidolina</taxon>
        <taxon>Leptothecata</taxon>
        <taxon>Obeliida</taxon>
        <taxon>Clytiidae</taxon>
        <taxon>Clytia</taxon>
    </lineage>
</organism>
<dbReference type="InterPro" id="IPR006875">
    <property type="entry name" value="Sarcoglycan"/>
</dbReference>
<keyword evidence="10 17" id="KW-1133">Transmembrane helix</keyword>
<keyword evidence="13" id="KW-0325">Glycoprotein</keyword>
<comment type="function">
    <text evidence="1">Component of the sarcoglycan complex, a subcomplex of the dystrophin-glycoprotein complex which forms a link between the F-actin cytoskeleton and the extracellular matrix.</text>
</comment>
<sequence length="296" mass="32628">MPALAKYRDVNESSSSSENSDEIGLDHVSSTKLCLLFTCLVFLGILCLANSLILAVMYQVLDIGLSGMNSLEFSNGEQNTRWVLETDLEEILLPKNGGIDGFDDQNLDLAAERNQNISLTAKFISESKVSLTSSGSVFHTGFFKFVDEESGKTIIDFNDDKKKWVEGNFGDQYLATNGIETHGLSSPVNEDLELVARDGGIFLTGNQHVTFDAGRKIEISSYEDLSIAVKNSNNKLTIDGGLKLNRLRVPSSRDEDAHIEDERYRLCVCTKTGQLFRAKMVNDMMTCAIASENPCP</sequence>
<feature type="region of interest" description="Disordered" evidence="16">
    <location>
        <begin position="1"/>
        <end position="23"/>
    </location>
</feature>
<protein>
    <recommendedName>
        <fullName evidence="5">Beta-sarcoglycan</fullName>
    </recommendedName>
</protein>